<evidence type="ECO:0000256" key="6">
    <source>
        <dbReference type="ARBA" id="ARBA00022842"/>
    </source>
</evidence>
<evidence type="ECO:0000256" key="11">
    <source>
        <dbReference type="ARBA" id="ARBA00045497"/>
    </source>
</evidence>
<keyword evidence="4" id="KW-1003">Cell membrane</keyword>
<keyword evidence="14" id="KW-1185">Reference proteome</keyword>
<keyword evidence="7 12" id="KW-1133">Transmembrane helix</keyword>
<dbReference type="GO" id="GO:0015095">
    <property type="term" value="F:magnesium ion transmembrane transporter activity"/>
    <property type="evidence" value="ECO:0007669"/>
    <property type="project" value="TreeGrafter"/>
</dbReference>
<evidence type="ECO:0000256" key="9">
    <source>
        <dbReference type="ARBA" id="ARBA00023136"/>
    </source>
</evidence>
<dbReference type="EMBL" id="SDMR01000015">
    <property type="protein sequence ID" value="TBT94299.1"/>
    <property type="molecule type" value="Genomic_DNA"/>
</dbReference>
<proteinExistence type="inferred from homology"/>
<evidence type="ECO:0000256" key="7">
    <source>
        <dbReference type="ARBA" id="ARBA00022989"/>
    </source>
</evidence>
<dbReference type="Proteomes" id="UP000291933">
    <property type="component" value="Unassembled WGS sequence"/>
</dbReference>
<keyword evidence="3" id="KW-0813">Transport</keyword>
<comment type="catalytic activity">
    <reaction evidence="10">
        <text>Mg(2+)(in) = Mg(2+)(out)</text>
        <dbReference type="Rhea" id="RHEA:29827"/>
        <dbReference type="ChEBI" id="CHEBI:18420"/>
    </reaction>
</comment>
<evidence type="ECO:0000256" key="5">
    <source>
        <dbReference type="ARBA" id="ARBA00022692"/>
    </source>
</evidence>
<accession>A0A4Q9KKW8</accession>
<comment type="function">
    <text evidence="11">Mediates influx of magnesium ions. Alternates between open and closed states. Activated by low cytoplasmic Mg(2+) levels. Inactive when cytoplasmic Mg(2+) levels are high.</text>
</comment>
<comment type="similarity">
    <text evidence="2">Belongs to the CorA metal ion transporter (MIT) (TC 1.A.35) family.</text>
</comment>
<dbReference type="Gene3D" id="3.30.460.20">
    <property type="entry name" value="CorA soluble domain-like"/>
    <property type="match status" value="1"/>
</dbReference>
<comment type="caution">
    <text evidence="13">The sequence shown here is derived from an EMBL/GenBank/DDBJ whole genome shotgun (WGS) entry which is preliminary data.</text>
</comment>
<dbReference type="InterPro" id="IPR045863">
    <property type="entry name" value="CorA_TM1_TM2"/>
</dbReference>
<dbReference type="FunFam" id="1.20.58.340:FF:000004">
    <property type="entry name" value="Magnesium transport protein CorA"/>
    <property type="match status" value="1"/>
</dbReference>
<evidence type="ECO:0000313" key="13">
    <source>
        <dbReference type="EMBL" id="TBT94299.1"/>
    </source>
</evidence>
<evidence type="ECO:0000256" key="3">
    <source>
        <dbReference type="ARBA" id="ARBA00022448"/>
    </source>
</evidence>
<dbReference type="Pfam" id="PF01544">
    <property type="entry name" value="CorA"/>
    <property type="match status" value="1"/>
</dbReference>
<name>A0A4Q9KKW8_PROTD</name>
<keyword evidence="6" id="KW-0460">Magnesium</keyword>
<dbReference type="SUPFAM" id="SSF143865">
    <property type="entry name" value="CorA soluble domain-like"/>
    <property type="match status" value="1"/>
</dbReference>
<organism evidence="13 14">
    <name type="scientific">Propioniciclava tarda</name>
    <dbReference type="NCBI Taxonomy" id="433330"/>
    <lineage>
        <taxon>Bacteria</taxon>
        <taxon>Bacillati</taxon>
        <taxon>Actinomycetota</taxon>
        <taxon>Actinomycetes</taxon>
        <taxon>Propionibacteriales</taxon>
        <taxon>Propionibacteriaceae</taxon>
        <taxon>Propioniciclava</taxon>
    </lineage>
</organism>
<dbReference type="SUPFAM" id="SSF144083">
    <property type="entry name" value="Magnesium transport protein CorA, transmembrane region"/>
    <property type="match status" value="1"/>
</dbReference>
<evidence type="ECO:0000256" key="8">
    <source>
        <dbReference type="ARBA" id="ARBA00023065"/>
    </source>
</evidence>
<evidence type="ECO:0000256" key="4">
    <source>
        <dbReference type="ARBA" id="ARBA00022475"/>
    </source>
</evidence>
<feature type="transmembrane region" description="Helical" evidence="12">
    <location>
        <begin position="340"/>
        <end position="360"/>
    </location>
</feature>
<dbReference type="InterPro" id="IPR045861">
    <property type="entry name" value="CorA_cytoplasmic_dom"/>
</dbReference>
<dbReference type="AlphaFoldDB" id="A0A4Q9KKW8"/>
<dbReference type="PANTHER" id="PTHR46494:SF1">
    <property type="entry name" value="CORA FAMILY METAL ION TRANSPORTER (EUROFUNG)"/>
    <property type="match status" value="1"/>
</dbReference>
<keyword evidence="5 12" id="KW-0812">Transmembrane</keyword>
<sequence length="366" mass="41890">MGDWITSYPIDPVRRVPSWRGRGPARPLRTSVPRSPGPGLVWRWYVDGRPREDASYDEAIEQARGGVGYLWVGLHDPDEATMADLTRRFDLHELATEDVLEGHRRSKLEQFDDDLFMVISTVDYVEHDRVDESSEIVSTGEVMVFMGSWYVITARKKGRALIKSLRASFESDPEEVAMGPWRVLYRVLDIIIDDFNQTALEMENDVEEVESAVFAKDGQRAVRLPYQLKRELIEFKRCVLPLAQPVGQLQSRRFEPLVDAEAQNYFRELAEHLQSTREAIVSMDDILTTILQAALAQASFADNQDMRKISAAVAILAIPTTIGAVYGMNFDNMPELHTEYGYFVVLSVMLMGMLVTYLLFRRFRWI</sequence>
<dbReference type="PANTHER" id="PTHR46494">
    <property type="entry name" value="CORA FAMILY METAL ION TRANSPORTER (EUROFUNG)"/>
    <property type="match status" value="1"/>
</dbReference>
<protein>
    <submittedName>
        <fullName evidence="13">Magnesium and cobalt transport protein CorA</fullName>
    </submittedName>
</protein>
<dbReference type="OrthoDB" id="9803416at2"/>
<keyword evidence="9 12" id="KW-0472">Membrane</keyword>
<evidence type="ECO:0000256" key="10">
    <source>
        <dbReference type="ARBA" id="ARBA00034269"/>
    </source>
</evidence>
<dbReference type="GO" id="GO:0000287">
    <property type="term" value="F:magnesium ion binding"/>
    <property type="evidence" value="ECO:0007669"/>
    <property type="project" value="TreeGrafter"/>
</dbReference>
<reference evidence="13 14" key="1">
    <citation type="submission" date="2019-01" db="EMBL/GenBank/DDBJ databases">
        <title>Lactibacter flavus gen. nov., sp. nov., a novel bacterium of the family Propionibacteriaceae isolated from raw milk and dairy products.</title>
        <authorList>
            <person name="Huptas C."/>
            <person name="Wenning M."/>
            <person name="Breitenwieser F."/>
            <person name="Doll E."/>
            <person name="Von Neubeck M."/>
            <person name="Busse H.-J."/>
            <person name="Scherer S."/>
        </authorList>
    </citation>
    <scope>NUCLEOTIDE SEQUENCE [LARGE SCALE GENOMIC DNA]</scope>
    <source>
        <strain evidence="14">DSM 22130 / JCM 15804 / WR061</strain>
    </source>
</reference>
<dbReference type="Gene3D" id="1.20.58.340">
    <property type="entry name" value="Magnesium transport protein CorA, transmembrane region"/>
    <property type="match status" value="2"/>
</dbReference>
<dbReference type="RefSeq" id="WP_131172688.1">
    <property type="nucleotide sequence ID" value="NZ_FXTL01000015.1"/>
</dbReference>
<dbReference type="GO" id="GO:0015087">
    <property type="term" value="F:cobalt ion transmembrane transporter activity"/>
    <property type="evidence" value="ECO:0007669"/>
    <property type="project" value="TreeGrafter"/>
</dbReference>
<evidence type="ECO:0000256" key="2">
    <source>
        <dbReference type="ARBA" id="ARBA00009765"/>
    </source>
</evidence>
<dbReference type="GO" id="GO:0005886">
    <property type="term" value="C:plasma membrane"/>
    <property type="evidence" value="ECO:0007669"/>
    <property type="project" value="UniProtKB-SubCell"/>
</dbReference>
<dbReference type="GO" id="GO:0050897">
    <property type="term" value="F:cobalt ion binding"/>
    <property type="evidence" value="ECO:0007669"/>
    <property type="project" value="TreeGrafter"/>
</dbReference>
<evidence type="ECO:0000313" key="14">
    <source>
        <dbReference type="Proteomes" id="UP000291933"/>
    </source>
</evidence>
<comment type="subcellular location">
    <subcellularLocation>
        <location evidence="1">Cell membrane</location>
        <topology evidence="1">Multi-pass membrane protein</topology>
    </subcellularLocation>
</comment>
<keyword evidence="8" id="KW-0406">Ion transport</keyword>
<gene>
    <name evidence="13" type="ORF">ET996_11420</name>
</gene>
<evidence type="ECO:0000256" key="1">
    <source>
        <dbReference type="ARBA" id="ARBA00004651"/>
    </source>
</evidence>
<dbReference type="CDD" id="cd12830">
    <property type="entry name" value="MtCorA-like"/>
    <property type="match status" value="1"/>
</dbReference>
<dbReference type="InterPro" id="IPR002523">
    <property type="entry name" value="MgTranspt_CorA/ZnTranspt_ZntB"/>
</dbReference>
<feature type="transmembrane region" description="Helical" evidence="12">
    <location>
        <begin position="309"/>
        <end position="328"/>
    </location>
</feature>
<evidence type="ECO:0000256" key="12">
    <source>
        <dbReference type="SAM" id="Phobius"/>
    </source>
</evidence>